<feature type="region of interest" description="Disordered" evidence="1">
    <location>
        <begin position="1"/>
        <end position="22"/>
    </location>
</feature>
<protein>
    <submittedName>
        <fullName evidence="2">Putative ovule protein</fullName>
    </submittedName>
</protein>
<dbReference type="PANTHER" id="PTHR37449">
    <property type="match status" value="1"/>
</dbReference>
<evidence type="ECO:0000256" key="1">
    <source>
        <dbReference type="SAM" id="MobiDB-lite"/>
    </source>
</evidence>
<reference evidence="2" key="1">
    <citation type="submission" date="2015-12" db="EMBL/GenBank/DDBJ databases">
        <title>Gene expression during late stages of embryo sac development: a critical building block for successful pollen-pistil interactions.</title>
        <authorList>
            <person name="Liu Y."/>
            <person name="Joly V."/>
            <person name="Sabar M."/>
            <person name="Matton D.P."/>
        </authorList>
    </citation>
    <scope>NUCLEOTIDE SEQUENCE</scope>
</reference>
<name>A0A0V0HG72_SOLCH</name>
<dbReference type="AlphaFoldDB" id="A0A0V0HG72"/>
<dbReference type="EMBL" id="GEDG01020701">
    <property type="protein sequence ID" value="JAP18912.1"/>
    <property type="molecule type" value="Transcribed_RNA"/>
</dbReference>
<evidence type="ECO:0000313" key="2">
    <source>
        <dbReference type="EMBL" id="JAP18912.1"/>
    </source>
</evidence>
<dbReference type="PANTHER" id="PTHR37449:SF1">
    <property type="entry name" value="OS02G0159950 PROTEIN"/>
    <property type="match status" value="1"/>
</dbReference>
<proteinExistence type="predicted"/>
<organism evidence="2">
    <name type="scientific">Solanum chacoense</name>
    <name type="common">Chaco potato</name>
    <dbReference type="NCBI Taxonomy" id="4108"/>
    <lineage>
        <taxon>Eukaryota</taxon>
        <taxon>Viridiplantae</taxon>
        <taxon>Streptophyta</taxon>
        <taxon>Embryophyta</taxon>
        <taxon>Tracheophyta</taxon>
        <taxon>Spermatophyta</taxon>
        <taxon>Magnoliopsida</taxon>
        <taxon>eudicotyledons</taxon>
        <taxon>Gunneridae</taxon>
        <taxon>Pentapetalae</taxon>
        <taxon>asterids</taxon>
        <taxon>lamiids</taxon>
        <taxon>Solanales</taxon>
        <taxon>Solanaceae</taxon>
        <taxon>Solanoideae</taxon>
        <taxon>Solaneae</taxon>
        <taxon>Solanum</taxon>
    </lineage>
</organism>
<sequence>MKTVLGARAQARSNKHRTNHSLSPYHFAHNEEQVTLRNVVPHSVATALAKRVFPVPGGPNIRTPLQGLLIPWKYLGIHSGSTTASCKSFFASFSPATSSHPTPGLVSKISFSRVAAC</sequence>
<accession>A0A0V0HG72</accession>